<gene>
    <name evidence="3" type="ORF">Ae201684_018413</name>
</gene>
<feature type="signal peptide" evidence="2">
    <location>
        <begin position="1"/>
        <end position="17"/>
    </location>
</feature>
<feature type="region of interest" description="Disordered" evidence="1">
    <location>
        <begin position="120"/>
        <end position="232"/>
    </location>
</feature>
<sequence>MRTSTFLVASFVAAAAAAPCPPDLILKVKYDSNQTPEGQACVDKLAIPASAYGNPATIAEYYARLYESTPVCQSWWPILAANLKAISPVCDVRPGFTTQDYAALSFKDMVAEIRLQGALDSGQTTSAPSSTAASSSTSTPSNTASPTTAPSNASSTTNAPTTTTTTTSKTNTPNNTSTTTKAPTTTTTTQSANATNNTVTTPVPTTGSSDSSASTSSSTTAAPTTTKAPSSGSLVATTTLSCLALLGFALQ</sequence>
<dbReference type="Proteomes" id="UP000481153">
    <property type="component" value="Unassembled WGS sequence"/>
</dbReference>
<feature type="compositionally biased region" description="Low complexity" evidence="1">
    <location>
        <begin position="121"/>
        <end position="232"/>
    </location>
</feature>
<comment type="caution">
    <text evidence="3">The sequence shown here is derived from an EMBL/GenBank/DDBJ whole genome shotgun (WGS) entry which is preliminary data.</text>
</comment>
<proteinExistence type="predicted"/>
<protein>
    <recommendedName>
        <fullName evidence="5">Secreted protein</fullName>
    </recommendedName>
</protein>
<evidence type="ECO:0000256" key="2">
    <source>
        <dbReference type="SAM" id="SignalP"/>
    </source>
</evidence>
<dbReference type="VEuPathDB" id="FungiDB:AeMF1_019985"/>
<organism evidence="3 4">
    <name type="scientific">Aphanomyces euteiches</name>
    <dbReference type="NCBI Taxonomy" id="100861"/>
    <lineage>
        <taxon>Eukaryota</taxon>
        <taxon>Sar</taxon>
        <taxon>Stramenopiles</taxon>
        <taxon>Oomycota</taxon>
        <taxon>Saprolegniomycetes</taxon>
        <taxon>Saprolegniales</taxon>
        <taxon>Verrucalvaceae</taxon>
        <taxon>Aphanomyces</taxon>
    </lineage>
</organism>
<dbReference type="EMBL" id="VJMJ01000333">
    <property type="protein sequence ID" value="KAF0722470.1"/>
    <property type="molecule type" value="Genomic_DNA"/>
</dbReference>
<name>A0A6G0W5L0_9STRA</name>
<evidence type="ECO:0000313" key="3">
    <source>
        <dbReference type="EMBL" id="KAF0722470.1"/>
    </source>
</evidence>
<feature type="chain" id="PRO_5026206874" description="Secreted protein" evidence="2">
    <location>
        <begin position="18"/>
        <end position="251"/>
    </location>
</feature>
<evidence type="ECO:0008006" key="5">
    <source>
        <dbReference type="Google" id="ProtNLM"/>
    </source>
</evidence>
<keyword evidence="2" id="KW-0732">Signal</keyword>
<evidence type="ECO:0000313" key="4">
    <source>
        <dbReference type="Proteomes" id="UP000481153"/>
    </source>
</evidence>
<reference evidence="3 4" key="1">
    <citation type="submission" date="2019-07" db="EMBL/GenBank/DDBJ databases">
        <title>Genomics analysis of Aphanomyces spp. identifies a new class of oomycete effector associated with host adaptation.</title>
        <authorList>
            <person name="Gaulin E."/>
        </authorList>
    </citation>
    <scope>NUCLEOTIDE SEQUENCE [LARGE SCALE GENOMIC DNA]</scope>
    <source>
        <strain evidence="3 4">ATCC 201684</strain>
    </source>
</reference>
<evidence type="ECO:0000256" key="1">
    <source>
        <dbReference type="SAM" id="MobiDB-lite"/>
    </source>
</evidence>
<dbReference type="AlphaFoldDB" id="A0A6G0W5L0"/>
<keyword evidence="4" id="KW-1185">Reference proteome</keyword>
<accession>A0A6G0W5L0</accession>